<evidence type="ECO:0000256" key="3">
    <source>
        <dbReference type="SAM" id="Coils"/>
    </source>
</evidence>
<organism evidence="5 6">
    <name type="scientific">Proteiniclasticum sediminis</name>
    <dbReference type="NCBI Taxonomy" id="2804028"/>
    <lineage>
        <taxon>Bacteria</taxon>
        <taxon>Bacillati</taxon>
        <taxon>Bacillota</taxon>
        <taxon>Clostridia</taxon>
        <taxon>Eubacteriales</taxon>
        <taxon>Clostridiaceae</taxon>
        <taxon>Proteiniclasticum</taxon>
    </lineage>
</organism>
<reference evidence="5" key="1">
    <citation type="submission" date="2021-04" db="EMBL/GenBank/DDBJ databases">
        <title>Proteiniclasticum sedimins sp. nov., an obligate anaerobic bacterium isolated from anaerobic sludge.</title>
        <authorList>
            <person name="Liu J."/>
        </authorList>
    </citation>
    <scope>NUCLEOTIDE SEQUENCE</scope>
    <source>
        <strain evidence="5">BAD-10</strain>
    </source>
</reference>
<dbReference type="PANTHER" id="PTHR30461:SF2">
    <property type="entry name" value="SERINE RECOMBINASE PINE-RELATED"/>
    <property type="match status" value="1"/>
</dbReference>
<comment type="caution">
    <text evidence="5">The sequence shown here is derived from an EMBL/GenBank/DDBJ whole genome shotgun (WGS) entry which is preliminary data.</text>
</comment>
<accession>A0A941HQD2</accession>
<keyword evidence="3" id="KW-0175">Coiled coil</keyword>
<feature type="domain" description="Recombinase" evidence="4">
    <location>
        <begin position="39"/>
        <end position="165"/>
    </location>
</feature>
<evidence type="ECO:0000313" key="5">
    <source>
        <dbReference type="EMBL" id="MBR0575890.1"/>
    </source>
</evidence>
<dbReference type="Pfam" id="PF13408">
    <property type="entry name" value="Zn_ribbon_recom"/>
    <property type="match status" value="1"/>
</dbReference>
<dbReference type="InterPro" id="IPR050639">
    <property type="entry name" value="SSR_resolvase"/>
</dbReference>
<sequence length="376" mass="43647">MTIMASLAQQESESLSANVRLGLQFRYQQGKVQVNHNWFLGYTKDEDGRLIIDQEQAEVVKRIYREYLSGDGFLKIKRSLEADGILNGAGHKKWHETNIKQILTNEKYIGDALLQKTYTVDILEKKREANKGQVPKYYVENSHEGIIPKDIFLKVQEEITRRANLTKGSTERRRVYSGRYALSGMVFCVHCGDIFRRIKWNNRGCKSTVWRCTSRVDKDGPDCPARTVREELLHEVVVKAINEAFREKENILPLLRENIESSLTEDVTYQMAALDEQIKVIQHELLATTDMKNPGDDLGMEVRRLRNEKQALRAEEASNQDLKLRVDEMMTFLDCLSSELNEYDEQYTRTLIDKITVYDDYFVVEFKSGIEIQIDE</sequence>
<dbReference type="Pfam" id="PF07508">
    <property type="entry name" value="Recombinase"/>
    <property type="match status" value="1"/>
</dbReference>
<dbReference type="InterPro" id="IPR038109">
    <property type="entry name" value="DNA_bind_recomb_sf"/>
</dbReference>
<evidence type="ECO:0000256" key="1">
    <source>
        <dbReference type="ARBA" id="ARBA00023125"/>
    </source>
</evidence>
<dbReference type="GO" id="GO:0000150">
    <property type="term" value="F:DNA strand exchange activity"/>
    <property type="evidence" value="ECO:0007669"/>
    <property type="project" value="InterPro"/>
</dbReference>
<dbReference type="PROSITE" id="PS51737">
    <property type="entry name" value="RECOMBINASE_DNA_BIND"/>
    <property type="match status" value="1"/>
</dbReference>
<dbReference type="RefSeq" id="WP_211800563.1">
    <property type="nucleotide sequence ID" value="NZ_JAGSCS010000006.1"/>
</dbReference>
<feature type="coiled-coil region" evidence="3">
    <location>
        <begin position="295"/>
        <end position="325"/>
    </location>
</feature>
<dbReference type="Proteomes" id="UP000675379">
    <property type="component" value="Unassembled WGS sequence"/>
</dbReference>
<proteinExistence type="predicted"/>
<dbReference type="AlphaFoldDB" id="A0A941HQD2"/>
<dbReference type="Gene3D" id="3.90.1750.20">
    <property type="entry name" value="Putative Large Serine Recombinase, Chain B, Domain 2"/>
    <property type="match status" value="1"/>
</dbReference>
<dbReference type="PANTHER" id="PTHR30461">
    <property type="entry name" value="DNA-INVERTASE FROM LAMBDOID PROPHAGE"/>
    <property type="match status" value="1"/>
</dbReference>
<dbReference type="EMBL" id="JAGSCS010000006">
    <property type="protein sequence ID" value="MBR0575890.1"/>
    <property type="molecule type" value="Genomic_DNA"/>
</dbReference>
<dbReference type="InterPro" id="IPR011109">
    <property type="entry name" value="DNA_bind_recombinase_dom"/>
</dbReference>
<gene>
    <name evidence="5" type="ORF">KCG48_05990</name>
</gene>
<protein>
    <submittedName>
        <fullName evidence="5">Recombinase family protein</fullName>
    </submittedName>
</protein>
<keyword evidence="2" id="KW-0233">DNA recombination</keyword>
<evidence type="ECO:0000313" key="6">
    <source>
        <dbReference type="Proteomes" id="UP000675379"/>
    </source>
</evidence>
<name>A0A941HQD2_9CLOT</name>
<dbReference type="InterPro" id="IPR025827">
    <property type="entry name" value="Zn_ribbon_recom_dom"/>
</dbReference>
<evidence type="ECO:0000256" key="2">
    <source>
        <dbReference type="ARBA" id="ARBA00023172"/>
    </source>
</evidence>
<keyword evidence="1" id="KW-0238">DNA-binding</keyword>
<keyword evidence="6" id="KW-1185">Reference proteome</keyword>
<evidence type="ECO:0000259" key="4">
    <source>
        <dbReference type="PROSITE" id="PS51737"/>
    </source>
</evidence>
<dbReference type="GO" id="GO:0003677">
    <property type="term" value="F:DNA binding"/>
    <property type="evidence" value="ECO:0007669"/>
    <property type="project" value="UniProtKB-KW"/>
</dbReference>